<comment type="caution">
    <text evidence="6">The sequence shown here is derived from an EMBL/GenBank/DDBJ whole genome shotgun (WGS) entry which is preliminary data.</text>
</comment>
<dbReference type="GO" id="GO:0042597">
    <property type="term" value="C:periplasmic space"/>
    <property type="evidence" value="ECO:0007669"/>
    <property type="project" value="UniProtKB-SubCell"/>
</dbReference>
<protein>
    <submittedName>
        <fullName evidence="6">Flagella basal body P-ring formation protein FlgA</fullName>
    </submittedName>
</protein>
<dbReference type="Gene3D" id="3.90.1210.10">
    <property type="entry name" value="Antifreeze-like/N-acetylneuraminic acid synthase C-terminal domain"/>
    <property type="match status" value="1"/>
</dbReference>
<dbReference type="Proteomes" id="UP000026714">
    <property type="component" value="Unassembled WGS sequence"/>
</dbReference>
<dbReference type="EMBL" id="AZRA01000012">
    <property type="protein sequence ID" value="KDB53849.1"/>
    <property type="molecule type" value="Genomic_DNA"/>
</dbReference>
<dbReference type="Gene3D" id="2.30.30.760">
    <property type="match status" value="1"/>
</dbReference>
<dbReference type="eggNOG" id="COG1261">
    <property type="taxonomic scope" value="Bacteria"/>
</dbReference>
<gene>
    <name evidence="6" type="ORF">X805_05550</name>
</gene>
<dbReference type="Pfam" id="PF13144">
    <property type="entry name" value="ChapFlgA"/>
    <property type="match status" value="1"/>
</dbReference>
<feature type="domain" description="SAF" evidence="5">
    <location>
        <begin position="139"/>
        <end position="201"/>
    </location>
</feature>
<evidence type="ECO:0000259" key="5">
    <source>
        <dbReference type="SMART" id="SM00858"/>
    </source>
</evidence>
<reference evidence="6 7" key="1">
    <citation type="journal article" date="2014" name="FEMS Microbiol. Ecol.">
        <title>Sphaerotilus natans encrusted with nanoball-shaped Fe(III) oxide minerals formed by nitrate-reducing mixotrophic Fe(II) oxidation.</title>
        <authorList>
            <person name="Park S."/>
            <person name="Kim D.H."/>
            <person name="Lee J.H."/>
            <person name="Hur H.G."/>
        </authorList>
    </citation>
    <scope>NUCLEOTIDE SEQUENCE [LARGE SCALE GENOMIC DNA]</scope>
    <source>
        <strain evidence="6 7">DSM 6575</strain>
    </source>
</reference>
<evidence type="ECO:0000256" key="4">
    <source>
        <dbReference type="SAM" id="MobiDB-lite"/>
    </source>
</evidence>
<dbReference type="PANTHER" id="PTHR36307:SF1">
    <property type="entry name" value="FLAGELLA BASAL BODY P-RING FORMATION PROTEIN FLGA"/>
    <property type="match status" value="1"/>
</dbReference>
<dbReference type="NCBIfam" id="TIGR03170">
    <property type="entry name" value="flgA_cterm"/>
    <property type="match status" value="1"/>
</dbReference>
<dbReference type="CDD" id="cd11614">
    <property type="entry name" value="SAF_CpaB_FlgA_like"/>
    <property type="match status" value="1"/>
</dbReference>
<dbReference type="InterPro" id="IPR041231">
    <property type="entry name" value="FlgA_N"/>
</dbReference>
<evidence type="ECO:0000256" key="1">
    <source>
        <dbReference type="ARBA" id="ARBA00004418"/>
    </source>
</evidence>
<dbReference type="SMART" id="SM00858">
    <property type="entry name" value="SAF"/>
    <property type="match status" value="1"/>
</dbReference>
<evidence type="ECO:0000256" key="2">
    <source>
        <dbReference type="ARBA" id="ARBA00022729"/>
    </source>
</evidence>
<feature type="region of interest" description="Disordered" evidence="4">
    <location>
        <begin position="1"/>
        <end position="20"/>
    </location>
</feature>
<dbReference type="PANTHER" id="PTHR36307">
    <property type="entry name" value="FLAGELLA BASAL BODY P-RING FORMATION PROTEIN FLGA"/>
    <property type="match status" value="1"/>
</dbReference>
<proteinExistence type="predicted"/>
<keyword evidence="2" id="KW-0732">Signal</keyword>
<keyword evidence="3" id="KW-0574">Periplasm</keyword>
<dbReference type="InterPro" id="IPR013974">
    <property type="entry name" value="SAF"/>
</dbReference>
<evidence type="ECO:0000313" key="7">
    <source>
        <dbReference type="Proteomes" id="UP000026714"/>
    </source>
</evidence>
<comment type="subcellular location">
    <subcellularLocation>
        <location evidence="1">Periplasm</location>
    </subcellularLocation>
</comment>
<dbReference type="GO" id="GO:0044780">
    <property type="term" value="P:bacterial-type flagellum assembly"/>
    <property type="evidence" value="ECO:0007669"/>
    <property type="project" value="InterPro"/>
</dbReference>
<organism evidence="6 7">
    <name type="scientific">Sphaerotilus natans subsp. natans DSM 6575</name>
    <dbReference type="NCBI Taxonomy" id="1286631"/>
    <lineage>
        <taxon>Bacteria</taxon>
        <taxon>Pseudomonadati</taxon>
        <taxon>Pseudomonadota</taxon>
        <taxon>Betaproteobacteria</taxon>
        <taxon>Burkholderiales</taxon>
        <taxon>Sphaerotilaceae</taxon>
        <taxon>Sphaerotilus</taxon>
    </lineage>
</organism>
<name>A0A059KRI0_9BURK</name>
<accession>A0A059KRI0</accession>
<sequence length="263" mass="27821">MIESPSATAAPAPSAFQSASDPARAGTRVLAIALPLLTLTLALARPVQASDTSTAPSPIPLQQLMELARGGASALPADARIEIEPGQLDARLKLAPCRRIDPYLPTGSTAWGRTRVGLRCTDGPVNWNVFLPVTVRVWSPAVVNTGPLQAGAEIRAEDLQIREVDIASAAAPVFRDPQLLVGRLVTATLPPGTPLRPHHLRTRQWFAAGETITLVYVGEGFSASTEAQALSNGLDGQAVRVRTPSGKIVTGWPTGERRVEVRS</sequence>
<keyword evidence="6" id="KW-0969">Cilium</keyword>
<dbReference type="InterPro" id="IPR039246">
    <property type="entry name" value="Flagellar_FlgA"/>
</dbReference>
<keyword evidence="7" id="KW-1185">Reference proteome</keyword>
<evidence type="ECO:0000313" key="6">
    <source>
        <dbReference type="EMBL" id="KDB53849.1"/>
    </source>
</evidence>
<keyword evidence="6" id="KW-0282">Flagellum</keyword>
<dbReference type="AlphaFoldDB" id="A0A059KRI0"/>
<keyword evidence="6" id="KW-0966">Cell projection</keyword>
<dbReference type="Pfam" id="PF17656">
    <property type="entry name" value="ChapFlgA_N"/>
    <property type="match status" value="1"/>
</dbReference>
<dbReference type="STRING" id="34103.SAMN05421778_11246"/>
<evidence type="ECO:0000256" key="3">
    <source>
        <dbReference type="ARBA" id="ARBA00022764"/>
    </source>
</evidence>
<dbReference type="InterPro" id="IPR017585">
    <property type="entry name" value="SAF_FlgA"/>
</dbReference>